<dbReference type="InterPro" id="IPR000182">
    <property type="entry name" value="GNAT_dom"/>
</dbReference>
<dbReference type="Proteomes" id="UP000261828">
    <property type="component" value="Unassembled WGS sequence"/>
</dbReference>
<dbReference type="GO" id="GO:0016747">
    <property type="term" value="F:acyltransferase activity, transferring groups other than amino-acyl groups"/>
    <property type="evidence" value="ECO:0007669"/>
    <property type="project" value="InterPro"/>
</dbReference>
<sequence>MQTKTRISSTPSELTQIKSWLKKESDETGVGFYGNWNTIQEAWEKKRCFILLHKKSVVGFLVYRTTGPVANIMVFDVKPGLRKEGFGRKLFKGFTEFLKNKGVVVIELFCSPQTSEGFWRKLYFEKLADLYDVKSKRIDMYKIIVPKLAITEKSDSAETIALWDKEQHEVSDCPPKWVWGLRFKKNSRELERPIVHPINYKWLLLWKQGNKVLHSAPIGDFVSATIEYGSFMVITSLPSQ</sequence>
<evidence type="ECO:0000313" key="2">
    <source>
        <dbReference type="EMBL" id="RDY60213.1"/>
    </source>
</evidence>
<reference evidence="2 3" key="1">
    <citation type="submission" date="2018-08" db="EMBL/GenBank/DDBJ databases">
        <title>Muricauda nanhaiensis sp. nov., isolated from seawater of the South China Sea.</title>
        <authorList>
            <person name="Dang Y."/>
        </authorList>
    </citation>
    <scope>NUCLEOTIDE SEQUENCE [LARGE SCALE GENOMIC DNA]</scope>
    <source>
        <strain evidence="2 3">SM1704</strain>
    </source>
</reference>
<keyword evidence="3" id="KW-1185">Reference proteome</keyword>
<dbReference type="CDD" id="cd04301">
    <property type="entry name" value="NAT_SF"/>
    <property type="match status" value="1"/>
</dbReference>
<dbReference type="Gene3D" id="3.40.630.30">
    <property type="match status" value="1"/>
</dbReference>
<evidence type="ECO:0000313" key="3">
    <source>
        <dbReference type="Proteomes" id="UP000261828"/>
    </source>
</evidence>
<gene>
    <name evidence="2" type="ORF">DX873_12875</name>
</gene>
<organism evidence="2 3">
    <name type="scientific">Flagellimonas nanhaiensis</name>
    <dbReference type="NCBI Taxonomy" id="2292706"/>
    <lineage>
        <taxon>Bacteria</taxon>
        <taxon>Pseudomonadati</taxon>
        <taxon>Bacteroidota</taxon>
        <taxon>Flavobacteriia</taxon>
        <taxon>Flavobacteriales</taxon>
        <taxon>Flavobacteriaceae</taxon>
        <taxon>Flagellimonas</taxon>
    </lineage>
</organism>
<name>A0A371JRX0_9FLAO</name>
<dbReference type="RefSeq" id="WP_116184823.1">
    <property type="nucleotide sequence ID" value="NZ_QTJX01000002.1"/>
</dbReference>
<accession>A0A371JRX0</accession>
<evidence type="ECO:0000259" key="1">
    <source>
        <dbReference type="PROSITE" id="PS51186"/>
    </source>
</evidence>
<dbReference type="Pfam" id="PF00583">
    <property type="entry name" value="Acetyltransf_1"/>
    <property type="match status" value="1"/>
</dbReference>
<dbReference type="InterPro" id="IPR016181">
    <property type="entry name" value="Acyl_CoA_acyltransferase"/>
</dbReference>
<dbReference type="EMBL" id="QTJX01000002">
    <property type="protein sequence ID" value="RDY60213.1"/>
    <property type="molecule type" value="Genomic_DNA"/>
</dbReference>
<proteinExistence type="predicted"/>
<keyword evidence="2" id="KW-0808">Transferase</keyword>
<dbReference type="OrthoDB" id="9182386at2"/>
<feature type="domain" description="N-acetyltransferase" evidence="1">
    <location>
        <begin position="5"/>
        <end position="145"/>
    </location>
</feature>
<protein>
    <submittedName>
        <fullName evidence="2">GNAT family N-acetyltransferase</fullName>
    </submittedName>
</protein>
<comment type="caution">
    <text evidence="2">The sequence shown here is derived from an EMBL/GenBank/DDBJ whole genome shotgun (WGS) entry which is preliminary data.</text>
</comment>
<dbReference type="PROSITE" id="PS51186">
    <property type="entry name" value="GNAT"/>
    <property type="match status" value="1"/>
</dbReference>
<dbReference type="SUPFAM" id="SSF55729">
    <property type="entry name" value="Acyl-CoA N-acyltransferases (Nat)"/>
    <property type="match status" value="1"/>
</dbReference>
<dbReference type="AlphaFoldDB" id="A0A371JRX0"/>